<reference evidence="4 5" key="1">
    <citation type="submission" date="2018-12" db="EMBL/GenBank/DDBJ databases">
        <title>Deinococcus radiophilus ATCC 27603 genome sequencing and assembly.</title>
        <authorList>
            <person name="Maclea K.S."/>
            <person name="Maynard C.R."/>
        </authorList>
    </citation>
    <scope>NUCLEOTIDE SEQUENCE [LARGE SCALE GENOMIC DNA]</scope>
    <source>
        <strain evidence="4 5">ATCC 27603</strain>
    </source>
</reference>
<dbReference type="InterPro" id="IPR004843">
    <property type="entry name" value="Calcineurin-like_PHP"/>
</dbReference>
<dbReference type="EMBL" id="RXPE01000012">
    <property type="protein sequence ID" value="RTR27052.1"/>
    <property type="molecule type" value="Genomic_DNA"/>
</dbReference>
<comment type="caution">
    <text evidence="4">The sequence shown here is derived from an EMBL/GenBank/DDBJ whole genome shotgun (WGS) entry which is preliminary data.</text>
</comment>
<dbReference type="GO" id="GO:0016020">
    <property type="term" value="C:membrane"/>
    <property type="evidence" value="ECO:0007669"/>
    <property type="project" value="GOC"/>
</dbReference>
<dbReference type="GO" id="GO:0046872">
    <property type="term" value="F:metal ion binding"/>
    <property type="evidence" value="ECO:0007669"/>
    <property type="project" value="UniProtKB-KW"/>
</dbReference>
<dbReference type="Gene3D" id="3.60.21.10">
    <property type="match status" value="1"/>
</dbReference>
<accession>A0A431VV10</accession>
<evidence type="ECO:0000256" key="1">
    <source>
        <dbReference type="ARBA" id="ARBA00022723"/>
    </source>
</evidence>
<dbReference type="PANTHER" id="PTHR31302">
    <property type="entry name" value="TRANSMEMBRANE PROTEIN WITH METALLOPHOSPHOESTERASE DOMAIN-RELATED"/>
    <property type="match status" value="1"/>
</dbReference>
<dbReference type="InterPro" id="IPR006311">
    <property type="entry name" value="TAT_signal"/>
</dbReference>
<dbReference type="CDD" id="cd07385">
    <property type="entry name" value="MPP_YkuE_C"/>
    <property type="match status" value="1"/>
</dbReference>
<dbReference type="AlphaFoldDB" id="A0A431VV10"/>
<dbReference type="Proteomes" id="UP000277766">
    <property type="component" value="Unassembled WGS sequence"/>
</dbReference>
<evidence type="ECO:0000256" key="2">
    <source>
        <dbReference type="ARBA" id="ARBA00022801"/>
    </source>
</evidence>
<dbReference type="GO" id="GO:0008758">
    <property type="term" value="F:UDP-2,3-diacylglucosamine hydrolase activity"/>
    <property type="evidence" value="ECO:0007669"/>
    <property type="project" value="TreeGrafter"/>
</dbReference>
<protein>
    <submittedName>
        <fullName evidence="4">Metallophosphoesterase</fullName>
    </submittedName>
</protein>
<keyword evidence="5" id="KW-1185">Reference proteome</keyword>
<evidence type="ECO:0000259" key="3">
    <source>
        <dbReference type="Pfam" id="PF00149"/>
    </source>
</evidence>
<name>A0A431VV10_9DEIO</name>
<dbReference type="SUPFAM" id="SSF56300">
    <property type="entry name" value="Metallo-dependent phosphatases"/>
    <property type="match status" value="1"/>
</dbReference>
<dbReference type="GO" id="GO:0009245">
    <property type="term" value="P:lipid A biosynthetic process"/>
    <property type="evidence" value="ECO:0007669"/>
    <property type="project" value="TreeGrafter"/>
</dbReference>
<dbReference type="InterPro" id="IPR051158">
    <property type="entry name" value="Metallophosphoesterase_sf"/>
</dbReference>
<dbReference type="PANTHER" id="PTHR31302:SF31">
    <property type="entry name" value="PHOSPHODIESTERASE YAEI"/>
    <property type="match status" value="1"/>
</dbReference>
<keyword evidence="2" id="KW-0378">Hydrolase</keyword>
<keyword evidence="1" id="KW-0479">Metal-binding</keyword>
<dbReference type="OrthoDB" id="9780884at2"/>
<dbReference type="InterPro" id="IPR029052">
    <property type="entry name" value="Metallo-depent_PP-like"/>
</dbReference>
<dbReference type="PROSITE" id="PS51318">
    <property type="entry name" value="TAT"/>
    <property type="match status" value="1"/>
</dbReference>
<organism evidence="4 5">
    <name type="scientific">Deinococcus radiophilus</name>
    <dbReference type="NCBI Taxonomy" id="32062"/>
    <lineage>
        <taxon>Bacteria</taxon>
        <taxon>Thermotogati</taxon>
        <taxon>Deinococcota</taxon>
        <taxon>Deinococci</taxon>
        <taxon>Deinococcales</taxon>
        <taxon>Deinococcaceae</taxon>
        <taxon>Deinococcus</taxon>
    </lineage>
</organism>
<evidence type="ECO:0000313" key="5">
    <source>
        <dbReference type="Proteomes" id="UP000277766"/>
    </source>
</evidence>
<feature type="domain" description="Calcineurin-like phosphoesterase" evidence="3">
    <location>
        <begin position="52"/>
        <end position="228"/>
    </location>
</feature>
<dbReference type="Pfam" id="PF00149">
    <property type="entry name" value="Metallophos"/>
    <property type="match status" value="1"/>
</dbReference>
<evidence type="ECO:0000313" key="4">
    <source>
        <dbReference type="EMBL" id="RTR27052.1"/>
    </source>
</evidence>
<proteinExistence type="predicted"/>
<dbReference type="RefSeq" id="WP_126352074.1">
    <property type="nucleotide sequence ID" value="NZ_CP086380.1"/>
</dbReference>
<gene>
    <name evidence="4" type="ORF">EJ104_07175</name>
</gene>
<sequence length="293" mass="31985">MNRKLTRREWIRRSLLGTVGLGTLLGGGAVAGAYGLSVSRHRHAMPGLRTPLRVVFLTDLHYGLYIAAGSVRRWVEAALAERPDLILLGGDFVDVRAGETPTELLNELSRLRAPLGVYGVWGNHDYGSFGKYASRWRGAATPNWPQYRQEYTELLDQIGIQLLRNDIAQPRDDLHLIGTDDRWHGDSPDLTALLAEAGGRATLLLTHNPDILPELPQHIGLTLAGHTHGGQVRLPGVGAVVVPSDYHTRFDMGWKEGAHSSPAYVSRGLGVSGLPVRTLCAPEVTVLELQPAE</sequence>